<evidence type="ECO:0000256" key="4">
    <source>
        <dbReference type="SAM" id="MobiDB-lite"/>
    </source>
</evidence>
<comment type="similarity">
    <text evidence="1">Belongs to the TRAFAC class TrmE-Era-EngA-EngB-Septin-like GTPase superfamily. AIG1/Toc34/Toc159-like paraseptin GTPase family. IAN subfamily.</text>
</comment>
<name>A0A8S4AZC8_9TELE</name>
<evidence type="ECO:0000259" key="5">
    <source>
        <dbReference type="Pfam" id="PF04548"/>
    </source>
</evidence>
<dbReference type="OrthoDB" id="8954335at2759"/>
<dbReference type="GO" id="GO:0005525">
    <property type="term" value="F:GTP binding"/>
    <property type="evidence" value="ECO:0007669"/>
    <property type="project" value="UniProtKB-KW"/>
</dbReference>
<evidence type="ECO:0000256" key="3">
    <source>
        <dbReference type="ARBA" id="ARBA00023134"/>
    </source>
</evidence>
<comment type="caution">
    <text evidence="6">The sequence shown here is derived from an EMBL/GenBank/DDBJ whole genome shotgun (WGS) entry which is preliminary data.</text>
</comment>
<organism evidence="6 7">
    <name type="scientific">Menidia menidia</name>
    <name type="common">Atlantic silverside</name>
    <dbReference type="NCBI Taxonomy" id="238744"/>
    <lineage>
        <taxon>Eukaryota</taxon>
        <taxon>Metazoa</taxon>
        <taxon>Chordata</taxon>
        <taxon>Craniata</taxon>
        <taxon>Vertebrata</taxon>
        <taxon>Euteleostomi</taxon>
        <taxon>Actinopterygii</taxon>
        <taxon>Neopterygii</taxon>
        <taxon>Teleostei</taxon>
        <taxon>Neoteleostei</taxon>
        <taxon>Acanthomorphata</taxon>
        <taxon>Ovalentaria</taxon>
        <taxon>Atherinomorphae</taxon>
        <taxon>Atheriniformes</taxon>
        <taxon>Atherinopsidae</taxon>
        <taxon>Menidiinae</taxon>
        <taxon>Menidia</taxon>
    </lineage>
</organism>
<evidence type="ECO:0000256" key="2">
    <source>
        <dbReference type="ARBA" id="ARBA00022741"/>
    </source>
</evidence>
<accession>A0A8S4AZC8</accession>
<gene>
    <name evidence="6" type="ORF">MMEN_LOCUS10050</name>
</gene>
<dbReference type="AlphaFoldDB" id="A0A8S4AZC8"/>
<dbReference type="InterPro" id="IPR006703">
    <property type="entry name" value="G_AIG1"/>
</dbReference>
<keyword evidence="7" id="KW-1185">Reference proteome</keyword>
<reference evidence="6" key="1">
    <citation type="submission" date="2021-05" db="EMBL/GenBank/DDBJ databases">
        <authorList>
            <person name="Tigano A."/>
        </authorList>
    </citation>
    <scope>NUCLEOTIDE SEQUENCE</scope>
</reference>
<feature type="domain" description="AIG1-type G" evidence="5">
    <location>
        <begin position="267"/>
        <end position="446"/>
    </location>
</feature>
<feature type="region of interest" description="Disordered" evidence="4">
    <location>
        <begin position="1"/>
        <end position="99"/>
    </location>
</feature>
<dbReference type="InterPro" id="IPR045058">
    <property type="entry name" value="GIMA/IAN/Toc"/>
</dbReference>
<dbReference type="PANTHER" id="PTHR10903">
    <property type="entry name" value="GTPASE, IMAP FAMILY MEMBER-RELATED"/>
    <property type="match status" value="1"/>
</dbReference>
<dbReference type="Gene3D" id="3.40.50.300">
    <property type="entry name" value="P-loop containing nucleotide triphosphate hydrolases"/>
    <property type="match status" value="2"/>
</dbReference>
<dbReference type="Proteomes" id="UP000677803">
    <property type="component" value="Unassembled WGS sequence"/>
</dbReference>
<feature type="region of interest" description="Disordered" evidence="4">
    <location>
        <begin position="132"/>
        <end position="156"/>
    </location>
</feature>
<evidence type="ECO:0000313" key="6">
    <source>
        <dbReference type="EMBL" id="CAG5917218.1"/>
    </source>
</evidence>
<proteinExistence type="inferred from homology"/>
<evidence type="ECO:0000256" key="1">
    <source>
        <dbReference type="ARBA" id="ARBA00008535"/>
    </source>
</evidence>
<feature type="domain" description="AIG1-type G" evidence="5">
    <location>
        <begin position="467"/>
        <end position="607"/>
    </location>
</feature>
<keyword evidence="2" id="KW-0547">Nucleotide-binding</keyword>
<evidence type="ECO:0000313" key="7">
    <source>
        <dbReference type="Proteomes" id="UP000677803"/>
    </source>
</evidence>
<dbReference type="InterPro" id="IPR027417">
    <property type="entry name" value="P-loop_NTPase"/>
</dbReference>
<dbReference type="EMBL" id="CAJRST010011112">
    <property type="protein sequence ID" value="CAG5917218.1"/>
    <property type="molecule type" value="Genomic_DNA"/>
</dbReference>
<dbReference type="Pfam" id="PF04548">
    <property type="entry name" value="AIG1"/>
    <property type="match status" value="2"/>
</dbReference>
<sequence length="698" mass="82000">MEEQRAEIEKERKLKAEQLKEMEENINRERDQRKKEQETREQEEKKRKEEEEQQKQKWEQEREDLEKKIRSESKEKKEIDRKLEQSRKEMKAKREDWERERKELWEKKYKEDEERSREEELRLKKLEEKLEQEKEKYDKKNKEDQMRREQEEKERADLEERFNKEIKEMEDMKTKYESEARIKAEEFNEFKDKYQKEVEALMEKHNKKLKDLTDKHEELNTLKMEQEEELQKLKAKWSLKLSVFNVSRMAGLQELQFLVLLSSVSELRLVLLGNSWAQSRDVGNLILGEKVFSTEDPDCCVRVSGRCKWKEVALISTPDLLHPNLPEDKVTEHVQNLVRLAEPGPHVFVLVLQPEDFTEQQKLRLQAVLENCGDNSFQHALLLLAPPKKESLASTESCMEAPALKDMIRMCRFRYKSLKKLELVELMTSCDQIVKENNGEHVSCDFSDLFHLPANFDPAQVSAEGFRIVLFGKSEEEKVTLGNFILNKNYFHLGHFGPSYQCESADGEFRGNAVTVVKTLDMFSLSVEAVREEVKHCVGLCPPGPNVLLLLVKPSDFTEKNRLTLKSILSLFGGDAFRHSLVITTHDHKWTETSVSVNKLLQECDRRHYSKFLNNHNLLIEKIQSVSGLRTVSITDRSREGGEASGLREFHLWLPAPDVRPRPPAPRRGLGAPRGFMARPIWELRPRVPGRRRPVCRP</sequence>
<protein>
    <submittedName>
        <fullName evidence="6">(Atlantic silverside) hypothetical protein</fullName>
    </submittedName>
</protein>
<dbReference type="PANTHER" id="PTHR10903:SF170">
    <property type="entry name" value="GTPASE IMAP FAMILY MEMBER 7"/>
    <property type="match status" value="1"/>
</dbReference>
<keyword evidence="3" id="KW-0342">GTP-binding</keyword>